<keyword evidence="1 5" id="KW-0963">Cytoplasm</keyword>
<comment type="function">
    <text evidence="5">Acts as an anti-CsrA protein, binds CsrA and prevents it from repressing translation of its target genes, one of which is flagellin. Binds to flagellin and participates in the assembly of the flagellum.</text>
</comment>
<keyword evidence="4 5" id="KW-0143">Chaperone</keyword>
<dbReference type="PANTHER" id="PTHR39190">
    <property type="entry name" value="FLAGELLAR ASSEMBLY FACTOR FLIW"/>
    <property type="match status" value="1"/>
</dbReference>
<reference evidence="6 7" key="1">
    <citation type="submission" date="2019-08" db="EMBL/GenBank/DDBJ databases">
        <title>In-depth cultivation of the pig gut microbiome towards novel bacterial diversity and tailored functional studies.</title>
        <authorList>
            <person name="Wylensek D."/>
            <person name="Hitch T.C.A."/>
            <person name="Clavel T."/>
        </authorList>
    </citation>
    <scope>NUCLEOTIDE SEQUENCE [LARGE SCALE GENOMIC DNA]</scope>
    <source>
        <strain evidence="6 7">WCA-389-WT-23D1</strain>
    </source>
</reference>
<dbReference type="Proteomes" id="UP000429958">
    <property type="component" value="Unassembled WGS sequence"/>
</dbReference>
<dbReference type="AlphaFoldDB" id="A0A7X2NM01"/>
<gene>
    <name evidence="5" type="primary">fliW</name>
    <name evidence="6" type="ORF">FYJ39_12390</name>
</gene>
<evidence type="ECO:0000256" key="3">
    <source>
        <dbReference type="ARBA" id="ARBA00022845"/>
    </source>
</evidence>
<keyword evidence="6" id="KW-0969">Cilium</keyword>
<protein>
    <recommendedName>
        <fullName evidence="5">Flagellar assembly factor FliW</fullName>
    </recommendedName>
</protein>
<dbReference type="EMBL" id="VUMD01000010">
    <property type="protein sequence ID" value="MSS37352.1"/>
    <property type="molecule type" value="Genomic_DNA"/>
</dbReference>
<accession>A0A7X2NM01</accession>
<comment type="similarity">
    <text evidence="5">Belongs to the FliW family.</text>
</comment>
<dbReference type="GO" id="GO:0044780">
    <property type="term" value="P:bacterial-type flagellum assembly"/>
    <property type="evidence" value="ECO:0007669"/>
    <property type="project" value="UniProtKB-UniRule"/>
</dbReference>
<comment type="subunit">
    <text evidence="5">Interacts with translational regulator CsrA and flagellin(s).</text>
</comment>
<evidence type="ECO:0000313" key="7">
    <source>
        <dbReference type="Proteomes" id="UP000429958"/>
    </source>
</evidence>
<keyword evidence="6" id="KW-0282">Flagellum</keyword>
<sequence>MTVQTDYYGTVEYDEEDLVIFEDGLFGFHHLTRFLPLFLKEDEDTMILLVSVEKPEVAFVLINPIILCPDYFPELSPEELSCLGVSDSGELSYYAICVVKKDYVENTVNLKCPLAINPITRRGMQVILEQSHYEFRHLFRSFPSIAAAVTNEERGIEYANSEA</sequence>
<keyword evidence="3 5" id="KW-0810">Translation regulation</keyword>
<keyword evidence="7" id="KW-1185">Reference proteome</keyword>
<name>A0A7X2NM01_9CLOT</name>
<dbReference type="GO" id="GO:0005737">
    <property type="term" value="C:cytoplasm"/>
    <property type="evidence" value="ECO:0007669"/>
    <property type="project" value="UniProtKB-SubCell"/>
</dbReference>
<evidence type="ECO:0000256" key="4">
    <source>
        <dbReference type="ARBA" id="ARBA00023186"/>
    </source>
</evidence>
<comment type="subcellular location">
    <subcellularLocation>
        <location evidence="5">Cytoplasm</location>
    </subcellularLocation>
</comment>
<proteinExistence type="inferred from homology"/>
<dbReference type="Gene3D" id="2.30.290.10">
    <property type="entry name" value="BH3618-like"/>
    <property type="match status" value="1"/>
</dbReference>
<keyword evidence="6" id="KW-0966">Cell projection</keyword>
<dbReference type="InterPro" id="IPR024046">
    <property type="entry name" value="Flagellar_assmbl_FliW_dom_sf"/>
</dbReference>
<dbReference type="SUPFAM" id="SSF141457">
    <property type="entry name" value="BH3618-like"/>
    <property type="match status" value="1"/>
</dbReference>
<comment type="caution">
    <text evidence="6">The sequence shown here is derived from an EMBL/GenBank/DDBJ whole genome shotgun (WGS) entry which is preliminary data.</text>
</comment>
<dbReference type="PANTHER" id="PTHR39190:SF1">
    <property type="entry name" value="FLAGELLAR ASSEMBLY FACTOR FLIW"/>
    <property type="match status" value="1"/>
</dbReference>
<evidence type="ECO:0000256" key="5">
    <source>
        <dbReference type="HAMAP-Rule" id="MF_01185"/>
    </source>
</evidence>
<dbReference type="GO" id="GO:0006417">
    <property type="term" value="P:regulation of translation"/>
    <property type="evidence" value="ECO:0007669"/>
    <property type="project" value="UniProtKB-KW"/>
</dbReference>
<dbReference type="RefSeq" id="WP_154472780.1">
    <property type="nucleotide sequence ID" value="NZ_DBEWUL010000125.1"/>
</dbReference>
<evidence type="ECO:0000313" key="6">
    <source>
        <dbReference type="EMBL" id="MSS37352.1"/>
    </source>
</evidence>
<dbReference type="HAMAP" id="MF_01185">
    <property type="entry name" value="FliW"/>
    <property type="match status" value="1"/>
</dbReference>
<evidence type="ECO:0000256" key="1">
    <source>
        <dbReference type="ARBA" id="ARBA00022490"/>
    </source>
</evidence>
<dbReference type="Pfam" id="PF02623">
    <property type="entry name" value="FliW"/>
    <property type="match status" value="1"/>
</dbReference>
<dbReference type="InterPro" id="IPR003775">
    <property type="entry name" value="Flagellar_assembly_factor_FliW"/>
</dbReference>
<keyword evidence="2 5" id="KW-1005">Bacterial flagellum biogenesis</keyword>
<organism evidence="6 7">
    <name type="scientific">Clostridium porci</name>
    <dbReference type="NCBI Taxonomy" id="2605778"/>
    <lineage>
        <taxon>Bacteria</taxon>
        <taxon>Bacillati</taxon>
        <taxon>Bacillota</taxon>
        <taxon>Clostridia</taxon>
        <taxon>Eubacteriales</taxon>
        <taxon>Clostridiaceae</taxon>
        <taxon>Clostridium</taxon>
    </lineage>
</organism>
<evidence type="ECO:0000256" key="2">
    <source>
        <dbReference type="ARBA" id="ARBA00022795"/>
    </source>
</evidence>